<feature type="compositionally biased region" description="Basic and acidic residues" evidence="1">
    <location>
        <begin position="136"/>
        <end position="145"/>
    </location>
</feature>
<protein>
    <recommendedName>
        <fullName evidence="4">Modin</fullName>
    </recommendedName>
</protein>
<dbReference type="EMBL" id="RYZW01000391">
    <property type="protein sequence ID" value="TDZ34328.1"/>
    <property type="molecule type" value="Genomic_DNA"/>
</dbReference>
<sequence>MAENELPVAATALAIAILALFVASLQILQAVFATARGLPNCDERVIGDWARYTKRRPKITQLRLEVQFEAPIIFLAPQTNINNPMKKEAWQAKGTKESCEQIRIKWKDVVAHAQEDEDDPQSEPRSHCFGSSLKRAKADEEKPPESRALQRKGGKSKEPIHTVDNEQATWVWLLVAVERMEAESKQWEQEHRGLDAPGFADPTLTVKIQAKRRSFDMNPAIKKPYATTTISHLVELAAVLGLYWKAFDRDGKQYRAEGNGYSLTGSRVADFGFVFVFEKTGRTVFEEKRIIPTSEVKELCFGRVPTLYRGRENREEDLDWQNPLMTSSGEGDLRVEILQLGSRDEIAETLTQIGCNVNTTLYVKEESKYSHAHLFSVTFEVIGMLARTLHIKDRSFRFLPNPTISRWDRDSLSLLRLMSEFTDLLESNHTDIKRFSKRHGDKIQAEMSKIGNILEEATRLKRELKPGRKFAYKDLNKLHEAIDWADTVLQAKEQTLVLDVIRCHLQEVLAAINHPSSAAGGAGNPTGSDAPSFGDLLETPPEKREHGFMNMYFHKILHRVVATNSSNQGGKDQEQVSREIYKDNEIKILSRRGTGTGMGSPADEAAAGEQSTSPDTSPTDAGPGLINKQRWPETESVRGTTKPTLESFVREHFQMQRLTIWYTLVFRMICWLTLHDFDKRDVQLPKSELMGNRQPVFIT</sequence>
<feature type="region of interest" description="Disordered" evidence="1">
    <location>
        <begin position="112"/>
        <end position="161"/>
    </location>
</feature>
<accession>A0A4R8Q7L5</accession>
<proteinExistence type="predicted"/>
<evidence type="ECO:0000256" key="1">
    <source>
        <dbReference type="SAM" id="MobiDB-lite"/>
    </source>
</evidence>
<keyword evidence="3" id="KW-1185">Reference proteome</keyword>
<dbReference type="STRING" id="5466.A0A4R8Q7L5"/>
<reference evidence="2 3" key="1">
    <citation type="submission" date="2018-12" db="EMBL/GenBank/DDBJ databases">
        <title>Genome sequence and assembly of Colletotrichum trifolii.</title>
        <authorList>
            <person name="Gan P."/>
            <person name="Shirasu K."/>
        </authorList>
    </citation>
    <scope>NUCLEOTIDE SEQUENCE [LARGE SCALE GENOMIC DNA]</scope>
    <source>
        <strain evidence="2 3">543-2</strain>
    </source>
</reference>
<evidence type="ECO:0008006" key="4">
    <source>
        <dbReference type="Google" id="ProtNLM"/>
    </source>
</evidence>
<feature type="region of interest" description="Disordered" evidence="1">
    <location>
        <begin position="591"/>
        <end position="639"/>
    </location>
</feature>
<name>A0A4R8Q7L5_COLTR</name>
<dbReference type="AlphaFoldDB" id="A0A4R8Q7L5"/>
<dbReference type="Proteomes" id="UP000295703">
    <property type="component" value="Unassembled WGS sequence"/>
</dbReference>
<evidence type="ECO:0000313" key="3">
    <source>
        <dbReference type="Proteomes" id="UP000295703"/>
    </source>
</evidence>
<gene>
    <name evidence="2" type="ORF">CTRI78_v011608</name>
</gene>
<organism evidence="2 3">
    <name type="scientific">Colletotrichum trifolii</name>
    <dbReference type="NCBI Taxonomy" id="5466"/>
    <lineage>
        <taxon>Eukaryota</taxon>
        <taxon>Fungi</taxon>
        <taxon>Dikarya</taxon>
        <taxon>Ascomycota</taxon>
        <taxon>Pezizomycotina</taxon>
        <taxon>Sordariomycetes</taxon>
        <taxon>Hypocreomycetidae</taxon>
        <taxon>Glomerellales</taxon>
        <taxon>Glomerellaceae</taxon>
        <taxon>Colletotrichum</taxon>
        <taxon>Colletotrichum orbiculare species complex</taxon>
    </lineage>
</organism>
<comment type="caution">
    <text evidence="2">The sequence shown here is derived from an EMBL/GenBank/DDBJ whole genome shotgun (WGS) entry which is preliminary data.</text>
</comment>
<evidence type="ECO:0000313" key="2">
    <source>
        <dbReference type="EMBL" id="TDZ34328.1"/>
    </source>
</evidence>
<feature type="compositionally biased region" description="Polar residues" evidence="1">
    <location>
        <begin position="609"/>
        <end position="619"/>
    </location>
</feature>
<feature type="region of interest" description="Disordered" evidence="1">
    <location>
        <begin position="516"/>
        <end position="541"/>
    </location>
</feature>